<evidence type="ECO:0000313" key="5">
    <source>
        <dbReference type="EMBL" id="GCB29945.1"/>
    </source>
</evidence>
<keyword evidence="3" id="KW-0238">DNA-binding</keyword>
<proteinExistence type="inferred from homology"/>
<dbReference type="InterPro" id="IPR005650">
    <property type="entry name" value="BlaI_family"/>
</dbReference>
<name>A0A401LF02_9FIRM</name>
<sequence length="137" mass="15718">MNPHKNYLSPKEYEIMTIFWSIDKPLTVSEVLQHRKEGTWSANSIHPLLNKLLENGYIGVCGSQKVAKVNSRLYEAKISLSDYVTNQVSEVFDNETNKFNVSSFLSGLLGGDKENDKEIISELENWLNDYCKKDDRL</sequence>
<keyword evidence="4" id="KW-0804">Transcription</keyword>
<evidence type="ECO:0000256" key="1">
    <source>
        <dbReference type="ARBA" id="ARBA00011046"/>
    </source>
</evidence>
<dbReference type="AlphaFoldDB" id="A0A401LF02"/>
<protein>
    <recommendedName>
        <fullName evidence="7">Transcriptional regulator</fullName>
    </recommendedName>
</protein>
<dbReference type="InterPro" id="IPR036390">
    <property type="entry name" value="WH_DNA-bd_sf"/>
</dbReference>
<dbReference type="Proteomes" id="UP000287361">
    <property type="component" value="Unassembled WGS sequence"/>
</dbReference>
<evidence type="ECO:0008006" key="7">
    <source>
        <dbReference type="Google" id="ProtNLM"/>
    </source>
</evidence>
<reference evidence="5 6" key="1">
    <citation type="submission" date="2018-10" db="EMBL/GenBank/DDBJ databases">
        <title>Draft Genome Sequence of Anaerotignum sp. KCTC 15736.</title>
        <authorList>
            <person name="Choi S.H."/>
            <person name="Kim J.S."/>
            <person name="Kang S.W."/>
            <person name="Lee J.S."/>
            <person name="Park S.H."/>
        </authorList>
    </citation>
    <scope>NUCLEOTIDE SEQUENCE [LARGE SCALE GENOMIC DNA]</scope>
    <source>
        <strain evidence="5 6">KCTC 15736</strain>
    </source>
</reference>
<comment type="similarity">
    <text evidence="1">Belongs to the BlaI transcriptional regulatory family.</text>
</comment>
<dbReference type="InterPro" id="IPR036388">
    <property type="entry name" value="WH-like_DNA-bd_sf"/>
</dbReference>
<dbReference type="OrthoDB" id="2003001at2"/>
<accession>A0A401LF02</accession>
<evidence type="ECO:0000256" key="4">
    <source>
        <dbReference type="ARBA" id="ARBA00023163"/>
    </source>
</evidence>
<dbReference type="GO" id="GO:0003677">
    <property type="term" value="F:DNA binding"/>
    <property type="evidence" value="ECO:0007669"/>
    <property type="project" value="UniProtKB-KW"/>
</dbReference>
<dbReference type="SUPFAM" id="SSF46785">
    <property type="entry name" value="Winged helix' DNA-binding domain"/>
    <property type="match status" value="1"/>
</dbReference>
<dbReference type="GO" id="GO:0045892">
    <property type="term" value="P:negative regulation of DNA-templated transcription"/>
    <property type="evidence" value="ECO:0007669"/>
    <property type="project" value="InterPro"/>
</dbReference>
<gene>
    <name evidence="5" type="ORF">KGMB03357_16060</name>
</gene>
<dbReference type="EMBL" id="BHVZ01000004">
    <property type="protein sequence ID" value="GCB29945.1"/>
    <property type="molecule type" value="Genomic_DNA"/>
</dbReference>
<dbReference type="Pfam" id="PF03965">
    <property type="entry name" value="Penicillinase_R"/>
    <property type="match status" value="1"/>
</dbReference>
<evidence type="ECO:0000256" key="2">
    <source>
        <dbReference type="ARBA" id="ARBA00023015"/>
    </source>
</evidence>
<evidence type="ECO:0000256" key="3">
    <source>
        <dbReference type="ARBA" id="ARBA00023125"/>
    </source>
</evidence>
<dbReference type="Gene3D" id="1.10.10.10">
    <property type="entry name" value="Winged helix-like DNA-binding domain superfamily/Winged helix DNA-binding domain"/>
    <property type="match status" value="1"/>
</dbReference>
<keyword evidence="6" id="KW-1185">Reference proteome</keyword>
<organism evidence="5 6">
    <name type="scientific">Anaerotignum faecicola</name>
    <dbReference type="NCBI Taxonomy" id="2358141"/>
    <lineage>
        <taxon>Bacteria</taxon>
        <taxon>Bacillati</taxon>
        <taxon>Bacillota</taxon>
        <taxon>Clostridia</taxon>
        <taxon>Lachnospirales</taxon>
        <taxon>Anaerotignaceae</taxon>
        <taxon>Anaerotignum</taxon>
    </lineage>
</organism>
<comment type="caution">
    <text evidence="5">The sequence shown here is derived from an EMBL/GenBank/DDBJ whole genome shotgun (WGS) entry which is preliminary data.</text>
</comment>
<evidence type="ECO:0000313" key="6">
    <source>
        <dbReference type="Proteomes" id="UP000287361"/>
    </source>
</evidence>
<keyword evidence="2" id="KW-0805">Transcription regulation</keyword>